<keyword evidence="3" id="KW-1185">Reference proteome</keyword>
<evidence type="ECO:0000313" key="3">
    <source>
        <dbReference type="Proteomes" id="UP000250003"/>
    </source>
</evidence>
<dbReference type="PANTHER" id="PTHR38462">
    <property type="entry name" value="EXONUCLEASE-LIKE PROTEIN"/>
    <property type="match status" value="1"/>
</dbReference>
<name>A0A2Z4UC03_9FIRM</name>
<sequence>MITNTQILCTLSPELKSGFFSPDSNPADFLFFDIETTGLSPKNSRVFLIGMLFQKENSKDFELCQLLAESGEDKEEIRLLEAFYCIASSRKYLIHFNGSSFDIPYLLHRSQKLQVTPSFEKMEQIDLYRELLRMPCFFRQMPGHRQKDFESLVSYPRKDQLSGKEMIKFYQNYVKSPSKELLRLLLLHNSDDLKGMISLLNLGNLRQLLNQEYTIEQTEEVTETDLNGTPLRKLLFTLQLNHSVSALLSASLPFCYITVRNHKVKIKMPLYEGTLKYYYPDYQNYYYLPYEEEAVHKSVAQFLDKSRREKAKAHNCCKKVSGCFVYAPGSPSLPLLQEQYTSRERYALWPFETSSPQALYSFIHGILKTAITKK</sequence>
<feature type="domain" description="YprB ribonuclease H-like" evidence="1">
    <location>
        <begin position="30"/>
        <end position="201"/>
    </location>
</feature>
<accession>A0A2Z4UC03</accession>
<reference evidence="3" key="1">
    <citation type="submission" date="2018-06" db="EMBL/GenBank/DDBJ databases">
        <title>Description of Blautia argi sp. nov., a new anaerobic isolated from dog feces.</title>
        <authorList>
            <person name="Chang Y.-H."/>
            <person name="Paek J."/>
            <person name="Shin Y."/>
        </authorList>
    </citation>
    <scope>NUCLEOTIDE SEQUENCE [LARGE SCALE GENOMIC DNA]</scope>
    <source>
        <strain evidence="3">KCTC 15426</strain>
    </source>
</reference>
<dbReference type="EMBL" id="CP030280">
    <property type="protein sequence ID" value="AWY98447.1"/>
    <property type="molecule type" value="Genomic_DNA"/>
</dbReference>
<dbReference type="InterPro" id="IPR038720">
    <property type="entry name" value="YprB_RNase_H-like_dom"/>
</dbReference>
<dbReference type="OrthoDB" id="9790530at2"/>
<organism evidence="2 3">
    <name type="scientific">Blautia argi</name>
    <dbReference type="NCBI Taxonomy" id="1912897"/>
    <lineage>
        <taxon>Bacteria</taxon>
        <taxon>Bacillati</taxon>
        <taxon>Bacillota</taxon>
        <taxon>Clostridia</taxon>
        <taxon>Lachnospirales</taxon>
        <taxon>Lachnospiraceae</taxon>
        <taxon>Blautia</taxon>
    </lineage>
</organism>
<evidence type="ECO:0000259" key="1">
    <source>
        <dbReference type="Pfam" id="PF13482"/>
    </source>
</evidence>
<dbReference type="Proteomes" id="UP000250003">
    <property type="component" value="Chromosome"/>
</dbReference>
<gene>
    <name evidence="2" type="ORF">DQQ01_10125</name>
</gene>
<dbReference type="Pfam" id="PF13482">
    <property type="entry name" value="RNase_H_2"/>
    <property type="match status" value="1"/>
</dbReference>
<dbReference type="InterPro" id="IPR012337">
    <property type="entry name" value="RNaseH-like_sf"/>
</dbReference>
<dbReference type="AlphaFoldDB" id="A0A2Z4UC03"/>
<proteinExistence type="predicted"/>
<dbReference type="SUPFAM" id="SSF53098">
    <property type="entry name" value="Ribonuclease H-like"/>
    <property type="match status" value="1"/>
</dbReference>
<dbReference type="KEGG" id="blau:DQQ01_10125"/>
<dbReference type="RefSeq" id="WP_111919936.1">
    <property type="nucleotide sequence ID" value="NZ_CP030280.1"/>
</dbReference>
<dbReference type="Gene3D" id="3.30.420.10">
    <property type="entry name" value="Ribonuclease H-like superfamily/Ribonuclease H"/>
    <property type="match status" value="1"/>
</dbReference>
<dbReference type="GO" id="GO:0003676">
    <property type="term" value="F:nucleic acid binding"/>
    <property type="evidence" value="ECO:0007669"/>
    <property type="project" value="InterPro"/>
</dbReference>
<evidence type="ECO:0000313" key="2">
    <source>
        <dbReference type="EMBL" id="AWY98447.1"/>
    </source>
</evidence>
<dbReference type="PANTHER" id="PTHR38462:SF1">
    <property type="entry name" value="YPRB RIBONUCLEASE H-LIKE DOMAIN-CONTAINING PROTEIN"/>
    <property type="match status" value="1"/>
</dbReference>
<dbReference type="InterPro" id="IPR036397">
    <property type="entry name" value="RNaseH_sf"/>
</dbReference>
<protein>
    <recommendedName>
        <fullName evidence="1">YprB ribonuclease H-like domain-containing protein</fullName>
    </recommendedName>
</protein>